<dbReference type="SUPFAM" id="SSF49503">
    <property type="entry name" value="Cupredoxins"/>
    <property type="match status" value="1"/>
</dbReference>
<protein>
    <submittedName>
        <fullName evidence="2">Methylamine utilization protein MauL</fullName>
    </submittedName>
</protein>
<accession>A0ABU7T3X5</accession>
<organism evidence="2 3">
    <name type="scientific">Methylobacterium radiotolerans</name>
    <dbReference type="NCBI Taxonomy" id="31998"/>
    <lineage>
        <taxon>Bacteria</taxon>
        <taxon>Pseudomonadati</taxon>
        <taxon>Pseudomonadota</taxon>
        <taxon>Alphaproteobacteria</taxon>
        <taxon>Hyphomicrobiales</taxon>
        <taxon>Methylobacteriaceae</taxon>
        <taxon>Methylobacterium</taxon>
    </lineage>
</organism>
<dbReference type="EMBL" id="MLBY01000001">
    <property type="protein sequence ID" value="MEE7455260.1"/>
    <property type="molecule type" value="Genomic_DNA"/>
</dbReference>
<proteinExistence type="predicted"/>
<gene>
    <name evidence="2" type="ORF">MRSR164_00095</name>
</gene>
<keyword evidence="1" id="KW-0732">Signal</keyword>
<name>A0ABU7T3X5_9HYPH</name>
<keyword evidence="3" id="KW-1185">Reference proteome</keyword>
<reference evidence="2 3" key="1">
    <citation type="journal article" date="2012" name="Genet. Mol. Biol.">
        <title>Analysis of 16S rRNA and mxaF genes revealing insights into Methylobacterium niche-specific plant association.</title>
        <authorList>
            <person name="Dourado M.N."/>
            <person name="Andreote F.D."/>
            <person name="Dini-Andreote F."/>
            <person name="Conti R."/>
            <person name="Araujo J.M."/>
            <person name="Araujo W.L."/>
        </authorList>
    </citation>
    <scope>NUCLEOTIDE SEQUENCE [LARGE SCALE GENOMIC DNA]</scope>
    <source>
        <strain evidence="2 3">SR1.6/4</strain>
    </source>
</reference>
<feature type="signal peptide" evidence="1">
    <location>
        <begin position="1"/>
        <end position="27"/>
    </location>
</feature>
<evidence type="ECO:0000256" key="1">
    <source>
        <dbReference type="SAM" id="SignalP"/>
    </source>
</evidence>
<evidence type="ECO:0000313" key="3">
    <source>
        <dbReference type="Proteomes" id="UP001349262"/>
    </source>
</evidence>
<feature type="chain" id="PRO_5045058273" evidence="1">
    <location>
        <begin position="28"/>
        <end position="114"/>
    </location>
</feature>
<sequence length="114" mass="12657">MVTSAMLRILTVSSAIAVLNITLPAAADEFEVTIHHVELQDPGLKTKVGDAITFVNHADIAHNLYLTYEDGQVETLDTQPPRTTKRTVLKQVGHVVVRCWIHPIIRMEFDVAAK</sequence>
<comment type="caution">
    <text evidence="2">The sequence shown here is derived from an EMBL/GenBank/DDBJ whole genome shotgun (WGS) entry which is preliminary data.</text>
</comment>
<dbReference type="Proteomes" id="UP001349262">
    <property type="component" value="Unassembled WGS sequence"/>
</dbReference>
<dbReference type="InterPro" id="IPR008972">
    <property type="entry name" value="Cupredoxin"/>
</dbReference>
<evidence type="ECO:0000313" key="2">
    <source>
        <dbReference type="EMBL" id="MEE7455260.1"/>
    </source>
</evidence>
<dbReference type="Gene3D" id="2.60.40.420">
    <property type="entry name" value="Cupredoxins - blue copper proteins"/>
    <property type="match status" value="1"/>
</dbReference>